<dbReference type="GO" id="GO:0016783">
    <property type="term" value="F:sulfurtransferase activity"/>
    <property type="evidence" value="ECO:0007669"/>
    <property type="project" value="InterPro"/>
</dbReference>
<dbReference type="AlphaFoldDB" id="A0AAD9J7C8"/>
<evidence type="ECO:0000259" key="1">
    <source>
        <dbReference type="Pfam" id="PF20259"/>
    </source>
</evidence>
<dbReference type="SUPFAM" id="SSF52402">
    <property type="entry name" value="Adenine nucleotide alpha hydrolases-like"/>
    <property type="match status" value="1"/>
</dbReference>
<comment type="caution">
    <text evidence="2">The sequence shown here is derived from an EMBL/GenBank/DDBJ whole genome shotgun (WGS) entry which is preliminary data.</text>
</comment>
<dbReference type="Pfam" id="PF03054">
    <property type="entry name" value="tRNA_Me_trans"/>
    <property type="match status" value="1"/>
</dbReference>
<protein>
    <recommendedName>
        <fullName evidence="1">tRNA-specific 2-thiouridylase MnmA-like central domain-containing protein</fullName>
    </recommendedName>
</protein>
<proteinExistence type="predicted"/>
<dbReference type="Gene3D" id="2.30.30.280">
    <property type="entry name" value="Adenine nucleotide alpha hydrolases-like domains"/>
    <property type="match status" value="1"/>
</dbReference>
<dbReference type="InterPro" id="IPR014729">
    <property type="entry name" value="Rossmann-like_a/b/a_fold"/>
</dbReference>
<dbReference type="Pfam" id="PF20259">
    <property type="entry name" value="tRNA_Me_trans_M"/>
    <property type="match status" value="1"/>
</dbReference>
<dbReference type="Gene3D" id="2.40.30.10">
    <property type="entry name" value="Translation factors"/>
    <property type="match status" value="1"/>
</dbReference>
<keyword evidence="3" id="KW-1185">Reference proteome</keyword>
<feature type="domain" description="tRNA-specific 2-thiouridylase MnmA-like central" evidence="1">
    <location>
        <begin position="199"/>
        <end position="256"/>
    </location>
</feature>
<dbReference type="Gene3D" id="3.40.50.620">
    <property type="entry name" value="HUPs"/>
    <property type="match status" value="1"/>
</dbReference>
<dbReference type="PANTHER" id="PTHR11933">
    <property type="entry name" value="TRNA 5-METHYLAMINOMETHYL-2-THIOURIDYLATE -METHYLTRANSFERASE"/>
    <property type="match status" value="1"/>
</dbReference>
<organism evidence="2 3">
    <name type="scientific">Paralvinella palmiformis</name>
    <dbReference type="NCBI Taxonomy" id="53620"/>
    <lineage>
        <taxon>Eukaryota</taxon>
        <taxon>Metazoa</taxon>
        <taxon>Spiralia</taxon>
        <taxon>Lophotrochozoa</taxon>
        <taxon>Annelida</taxon>
        <taxon>Polychaeta</taxon>
        <taxon>Sedentaria</taxon>
        <taxon>Canalipalpata</taxon>
        <taxon>Terebellida</taxon>
        <taxon>Terebelliformia</taxon>
        <taxon>Alvinellidae</taxon>
        <taxon>Paralvinella</taxon>
    </lineage>
</organism>
<dbReference type="GO" id="GO:0002143">
    <property type="term" value="P:tRNA wobble position uridine thiolation"/>
    <property type="evidence" value="ECO:0007669"/>
    <property type="project" value="TreeGrafter"/>
</dbReference>
<dbReference type="EMBL" id="JAODUP010000563">
    <property type="protein sequence ID" value="KAK2147210.1"/>
    <property type="molecule type" value="Genomic_DNA"/>
</dbReference>
<evidence type="ECO:0000313" key="2">
    <source>
        <dbReference type="EMBL" id="KAK2147210.1"/>
    </source>
</evidence>
<dbReference type="GO" id="GO:0005739">
    <property type="term" value="C:mitochondrion"/>
    <property type="evidence" value="ECO:0007669"/>
    <property type="project" value="TreeGrafter"/>
</dbReference>
<dbReference type="Proteomes" id="UP001208570">
    <property type="component" value="Unassembled WGS sequence"/>
</dbReference>
<sequence length="386" mass="44111">MKKFVYLSQNDPGNFITGLFLRNRYEEDEVVRIQQERAHKICDILKIPIKVITLNDDQWEIFNSPVLAEYRQGNNPSLDVLYNRHIIFGALFDKAVNDIGADYVVSGHYARTTAGENIDKWTRYLGNKLFKAVDQLEDQSYHLCLVPQACLQRAFFPLGDFNRGVVSRIVAASELKHLFGKNDIMIDVLLKEKQLIRCLEKEFPDTTGKIFDLESGAELGEHDGLHLWHIGKTIVIEGKTFFVAEKNRDKNSIKVVQDLNHPSLYTDTLFMSLVLWAHEIPNSFFEKQMMDAELRLHCYQPTSKCSLTLGSRDVYYSYDHVIASSLQPFRNAIPGHVVAFYHGEECIGGAKILRAGPSKYVLNYKKYKKTGCNTSIKNSTDTIFPS</sequence>
<gene>
    <name evidence="2" type="ORF">LSH36_563g00008</name>
</gene>
<accession>A0AAD9J7C8</accession>
<dbReference type="PANTHER" id="PTHR11933:SF5">
    <property type="entry name" value="MITOCHONDRIAL TRNA-SPECIFIC 2-THIOURIDYLASE 1"/>
    <property type="match status" value="1"/>
</dbReference>
<reference evidence="2" key="1">
    <citation type="journal article" date="2023" name="Mol. Biol. Evol.">
        <title>Third-Generation Sequencing Reveals the Adaptive Role of the Epigenome in Three Deep-Sea Polychaetes.</title>
        <authorList>
            <person name="Perez M."/>
            <person name="Aroh O."/>
            <person name="Sun Y."/>
            <person name="Lan Y."/>
            <person name="Juniper S.K."/>
            <person name="Young C.R."/>
            <person name="Angers B."/>
            <person name="Qian P.Y."/>
        </authorList>
    </citation>
    <scope>NUCLEOTIDE SEQUENCE</scope>
    <source>
        <strain evidence="2">P08H-3</strain>
    </source>
</reference>
<dbReference type="InterPro" id="IPR023382">
    <property type="entry name" value="MnmA-like_central_sf"/>
</dbReference>
<evidence type="ECO:0000313" key="3">
    <source>
        <dbReference type="Proteomes" id="UP001208570"/>
    </source>
</evidence>
<name>A0AAD9J7C8_9ANNE</name>
<dbReference type="InterPro" id="IPR046884">
    <property type="entry name" value="MnmA-like_central"/>
</dbReference>